<dbReference type="Pfam" id="PF03992">
    <property type="entry name" value="ABM"/>
    <property type="match status" value="1"/>
</dbReference>
<evidence type="ECO:0000313" key="3">
    <source>
        <dbReference type="EMBL" id="QEW25124.1"/>
    </source>
</evidence>
<dbReference type="SUPFAM" id="SSF54909">
    <property type="entry name" value="Dimeric alpha+beta barrel"/>
    <property type="match status" value="1"/>
</dbReference>
<feature type="transmembrane region" description="Helical" evidence="1">
    <location>
        <begin position="151"/>
        <end position="177"/>
    </location>
</feature>
<dbReference type="PANTHER" id="PTHR40057:SF1">
    <property type="entry name" value="SLR1162 PROTEIN"/>
    <property type="match status" value="1"/>
</dbReference>
<proteinExistence type="predicted"/>
<dbReference type="InterPro" id="IPR007138">
    <property type="entry name" value="ABM_dom"/>
</dbReference>
<organism evidence="3 4">
    <name type="scientific">Roseovarius indicus</name>
    <dbReference type="NCBI Taxonomy" id="540747"/>
    <lineage>
        <taxon>Bacteria</taxon>
        <taxon>Pseudomonadati</taxon>
        <taxon>Pseudomonadota</taxon>
        <taxon>Alphaproteobacteria</taxon>
        <taxon>Rhodobacterales</taxon>
        <taxon>Roseobacteraceae</taxon>
        <taxon>Roseovarius</taxon>
    </lineage>
</organism>
<keyword evidence="1" id="KW-0812">Transmembrane</keyword>
<dbReference type="Gene3D" id="3.30.70.100">
    <property type="match status" value="1"/>
</dbReference>
<gene>
    <name evidence="3" type="ORF">RIdsm_00909</name>
</gene>
<dbReference type="RefSeq" id="WP_143100476.1">
    <property type="nucleotide sequence ID" value="NZ_CP031598.1"/>
</dbReference>
<keyword evidence="1" id="KW-0472">Membrane</keyword>
<feature type="transmembrane region" description="Helical" evidence="1">
    <location>
        <begin position="127"/>
        <end position="145"/>
    </location>
</feature>
<dbReference type="InterPro" id="IPR038762">
    <property type="entry name" value="ABM_predict"/>
</dbReference>
<name>A0A5P3A8L8_9RHOB</name>
<feature type="domain" description="ABM" evidence="2">
    <location>
        <begin position="14"/>
        <end position="82"/>
    </location>
</feature>
<sequence>MSARVIDDPAGCLLVALRVRHADADLCADKLHALHQRLEQAEGFRSLDTIRRDGGLGTDYYSLARFDSVEALEKWRASKERQELLGGIEELAITDISREQAAGSNIWFRPIGTMPSTPKAPPLWKRWLLSMLAVYPALVLLVALLKPVTSLLPQALGLFIVAFILTGLTTAFIVPWLSRRLQGWLTS</sequence>
<evidence type="ECO:0000256" key="1">
    <source>
        <dbReference type="SAM" id="Phobius"/>
    </source>
</evidence>
<dbReference type="AlphaFoldDB" id="A0A5P3A8L8"/>
<evidence type="ECO:0000259" key="2">
    <source>
        <dbReference type="Pfam" id="PF03992"/>
    </source>
</evidence>
<evidence type="ECO:0000313" key="4">
    <source>
        <dbReference type="Proteomes" id="UP000325785"/>
    </source>
</evidence>
<protein>
    <recommendedName>
        <fullName evidence="2">ABM domain-containing protein</fullName>
    </recommendedName>
</protein>
<dbReference type="EMBL" id="CP031598">
    <property type="protein sequence ID" value="QEW25124.1"/>
    <property type="molecule type" value="Genomic_DNA"/>
</dbReference>
<accession>A0A5P3A8L8</accession>
<dbReference type="KEGG" id="rid:RIdsm_00909"/>
<reference evidence="3 4" key="1">
    <citation type="submission" date="2018-08" db="EMBL/GenBank/DDBJ databases">
        <title>Genetic Globetrotter - A new plasmid hitch-hiking vast phylogenetic and geographic distances.</title>
        <authorList>
            <person name="Vollmers J."/>
            <person name="Petersen J."/>
        </authorList>
    </citation>
    <scope>NUCLEOTIDE SEQUENCE [LARGE SCALE GENOMIC DNA]</scope>
    <source>
        <strain evidence="3 4">DSM 26383</strain>
    </source>
</reference>
<dbReference type="InterPro" id="IPR011008">
    <property type="entry name" value="Dimeric_a/b-barrel"/>
</dbReference>
<dbReference type="Proteomes" id="UP000325785">
    <property type="component" value="Chromosome"/>
</dbReference>
<keyword evidence="1" id="KW-1133">Transmembrane helix</keyword>
<dbReference type="PANTHER" id="PTHR40057">
    <property type="entry name" value="SLR1162 PROTEIN"/>
    <property type="match status" value="1"/>
</dbReference>